<dbReference type="GO" id="GO:0016887">
    <property type="term" value="F:ATP hydrolysis activity"/>
    <property type="evidence" value="ECO:0007669"/>
    <property type="project" value="InterPro"/>
</dbReference>
<dbReference type="SUPFAM" id="SSF90123">
    <property type="entry name" value="ABC transporter transmembrane region"/>
    <property type="match status" value="2"/>
</dbReference>
<sequence>MLCKATCIHKSHWSLESSFEQTEQTSKMSRTTKKNKDAVELVPKDTEDQETIFTGPEDQSVHTPKPLFLVSKNVVVKDPGYLSFITCNWMGTIIWGLLRKKLDVSNYTLAQGNGASRNEILLRKFLEEEVDKVGLENVSMLRVALRFQFASFVLATVAIAFACVITFGSSTVVYDLLQYSPETSTLSQGVGLAFAFFVTQLLFSFLFVTMKMFNLRSGIRLKGACSLFVYKKIIALRGEIVSLGEMINVITADSVVLPELYTAISIFCATPIIILIATIYSCCLLGATALIGQLVFLLLIGFQFILLLAIQWSKGKSVGWTDARVNATSEVLSAIKLIKMYAWEESFEKKIKDIRIEERKKLEVSCFTIGLNANIIILNSIITGSVLMITHTAIGLPLNFAQALTITALFSTMASLTQWLPFGILILAQALVALHRIKSILTLKNPEKYLIQKTDTGPAIVTENATMYWPKPASEQASNKPASTQVRANTDNGLLVNRLDDKDEKEEVPPALRNISFTLPKGHLLGVCGNMGSGKSSLISSLLEQMHLQQGSVTARGSFAYVPQQAWIFHGTVQQNILMGEAFDQDRYNRILHCCSLIPDMKILPGGDQTEIGERGINLSGGQKQRISLARAVYSDRDIFLLDDPLSAVDAHVGKHIFEECIKRELVGKSIILVTHQLQYMQFCDNVLLLDGGEILEAGRHEELMNGGGRYAQLISRYQLEQSTVLLQQENAVDPPFVEPHQTNGVVNQAFDISDEMDDVSMSDKKIQEGDGQLIIKEFSSQGSISWRTFHVYCQALGGYFLAVAVLLLYVALIGGAAFSNMFLAYWMEQGSGAANVTVEDQANVTLNPDIAFYQEVYGIITLVIVIVSIIKTYFFAKVSLCASSVFHMRMLEKVIASPMSFFDTTPIGRMLNRFSKDMDEVDFWIPFEVNYFVNTSLSIVGSIVLIIYAFYKMVYPLIIFFAITLPFHVLSQRAIRQLKRSEITSRSPWISHTSSTIEGLSTIHVYGKTDSYIHQYSLLCDFNSSHMYMFQSGMSWVYLWTSFISSLLNLCVGLFVVLTPKDDASGSMKGLALTCVLQLVSGFLTLMDLARSLDARFCSVERIQEYIKTCGSEGPRNVKEAQIPEGWPQSGSINFQNYTMRYRENTPIVLKGLQIHIKAGEKIGIVGRTGSGKSSLGVALFRLVEPAFGSILIDGVDIRHIGLQDLRSRLSIIPQDPVLFLGSVRYNLDPFNKHSEQELWLVLEKTYLKDLVSGLPEKLQAEVVRNGENFSVGQRQLMCMARALLRNTKIILLDEATASIDAETDALIQTTIREAFEGCTTLTIAHRINTVLQADRILVMEQGQVVEFDSPDVLRQKPDSLFSSLLAAANTIDA</sequence>
<dbReference type="GO" id="GO:0016020">
    <property type="term" value="C:membrane"/>
    <property type="evidence" value="ECO:0007669"/>
    <property type="project" value="InterPro"/>
</dbReference>
<keyword evidence="12" id="KW-1185">Reference proteome</keyword>
<feature type="transmembrane region" description="Helical" evidence="8">
    <location>
        <begin position="958"/>
        <end position="976"/>
    </location>
</feature>
<dbReference type="CDD" id="cd18599">
    <property type="entry name" value="ABC_6TM_MRP5_8_9_D2"/>
    <property type="match status" value="1"/>
</dbReference>
<feature type="domain" description="ABC transmembrane type-1" evidence="10">
    <location>
        <begin position="857"/>
        <end position="1096"/>
    </location>
</feature>
<dbReference type="PANTHER" id="PTHR24223:SF10">
    <property type="entry name" value="ATP-BINDING CASSETTE SUB-FAMILY C MEMBER 12"/>
    <property type="match status" value="1"/>
</dbReference>
<dbReference type="OrthoDB" id="6500128at2759"/>
<dbReference type="GO" id="GO:0012505">
    <property type="term" value="C:endomembrane system"/>
    <property type="evidence" value="ECO:0007669"/>
    <property type="project" value="UniProtKB-SubCell"/>
</dbReference>
<dbReference type="SUPFAM" id="SSF52540">
    <property type="entry name" value="P-loop containing nucleoside triphosphate hydrolases"/>
    <property type="match status" value="2"/>
</dbReference>
<dbReference type="Pfam" id="PF00005">
    <property type="entry name" value="ABC_tran"/>
    <property type="match status" value="2"/>
</dbReference>
<dbReference type="Proteomes" id="UP000694546">
    <property type="component" value="Chromosome 14"/>
</dbReference>
<proteinExistence type="predicted"/>
<evidence type="ECO:0000256" key="5">
    <source>
        <dbReference type="ARBA" id="ARBA00022840"/>
    </source>
</evidence>
<protein>
    <submittedName>
        <fullName evidence="11">ATP-binding cassette, sub-family C (CFTR/MRP), member 12</fullName>
    </submittedName>
</protein>
<dbReference type="InterPro" id="IPR036640">
    <property type="entry name" value="ABC1_TM_sf"/>
</dbReference>
<keyword evidence="2" id="KW-0813">Transport</keyword>
<dbReference type="PROSITE" id="PS50929">
    <property type="entry name" value="ABC_TM1F"/>
    <property type="match status" value="2"/>
</dbReference>
<feature type="domain" description="ABC transmembrane type-1" evidence="10">
    <location>
        <begin position="153"/>
        <end position="429"/>
    </location>
</feature>
<dbReference type="Ensembl" id="ENSGMOT00000051515.1">
    <property type="protein sequence ID" value="ENSGMOP00000047138.1"/>
    <property type="gene ID" value="ENSGMOG00000010612.2"/>
</dbReference>
<evidence type="ECO:0000259" key="9">
    <source>
        <dbReference type="PROSITE" id="PS50893"/>
    </source>
</evidence>
<dbReference type="InterPro" id="IPR017871">
    <property type="entry name" value="ABC_transporter-like_CS"/>
</dbReference>
<dbReference type="SMART" id="SM00382">
    <property type="entry name" value="AAA"/>
    <property type="match status" value="2"/>
</dbReference>
<dbReference type="Gene3D" id="1.20.1560.10">
    <property type="entry name" value="ABC transporter type 1, transmembrane domain"/>
    <property type="match status" value="2"/>
</dbReference>
<reference evidence="11" key="2">
    <citation type="submission" date="2025-09" db="UniProtKB">
        <authorList>
            <consortium name="Ensembl"/>
        </authorList>
    </citation>
    <scope>IDENTIFICATION</scope>
</reference>
<evidence type="ECO:0000313" key="11">
    <source>
        <dbReference type="Ensembl" id="ENSGMOP00000047138.1"/>
    </source>
</evidence>
<dbReference type="InterPro" id="IPR003593">
    <property type="entry name" value="AAA+_ATPase"/>
</dbReference>
<dbReference type="InterPro" id="IPR011527">
    <property type="entry name" value="ABC1_TM_dom"/>
</dbReference>
<dbReference type="CDD" id="cd03250">
    <property type="entry name" value="ABCC_MRP_domain1"/>
    <property type="match status" value="1"/>
</dbReference>
<evidence type="ECO:0000259" key="10">
    <source>
        <dbReference type="PROSITE" id="PS50929"/>
    </source>
</evidence>
<dbReference type="GeneTree" id="ENSGT00940000159578"/>
<feature type="transmembrane region" description="Helical" evidence="8">
    <location>
        <begin position="149"/>
        <end position="170"/>
    </location>
</feature>
<evidence type="ECO:0000256" key="3">
    <source>
        <dbReference type="ARBA" id="ARBA00022692"/>
    </source>
</evidence>
<keyword evidence="5" id="KW-0067">ATP-binding</keyword>
<feature type="transmembrane region" description="Helical" evidence="8">
    <location>
        <begin position="294"/>
        <end position="313"/>
    </location>
</feature>
<feature type="transmembrane region" description="Helical" evidence="8">
    <location>
        <begin position="857"/>
        <end position="881"/>
    </location>
</feature>
<dbReference type="GO" id="GO:1904192">
    <property type="term" value="P:regulation of cholangiocyte apoptotic process"/>
    <property type="evidence" value="ECO:0007669"/>
    <property type="project" value="Ensembl"/>
</dbReference>
<evidence type="ECO:0000256" key="2">
    <source>
        <dbReference type="ARBA" id="ARBA00022448"/>
    </source>
</evidence>
<dbReference type="CDD" id="cd03244">
    <property type="entry name" value="ABCC_MRP_domain2"/>
    <property type="match status" value="1"/>
</dbReference>
<feature type="domain" description="ABC transporter" evidence="9">
    <location>
        <begin position="497"/>
        <end position="717"/>
    </location>
</feature>
<gene>
    <name evidence="11" type="primary">abcc12</name>
</gene>
<feature type="transmembrane region" description="Helical" evidence="8">
    <location>
        <begin position="264"/>
        <end position="287"/>
    </location>
</feature>
<dbReference type="InterPro" id="IPR050173">
    <property type="entry name" value="ABC_transporter_C-like"/>
</dbReference>
<keyword evidence="3 8" id="KW-0812">Transmembrane</keyword>
<evidence type="ECO:0000256" key="8">
    <source>
        <dbReference type="SAM" id="Phobius"/>
    </source>
</evidence>
<keyword evidence="4" id="KW-0547">Nucleotide-binding</keyword>
<keyword evidence="6 8" id="KW-1133">Transmembrane helix</keyword>
<feature type="transmembrane region" description="Helical" evidence="8">
    <location>
        <begin position="190"/>
        <end position="213"/>
    </location>
</feature>
<evidence type="ECO:0000313" key="12">
    <source>
        <dbReference type="Proteomes" id="UP000694546"/>
    </source>
</evidence>
<evidence type="ECO:0000256" key="1">
    <source>
        <dbReference type="ARBA" id="ARBA00004370"/>
    </source>
</evidence>
<organism evidence="11 12">
    <name type="scientific">Gadus morhua</name>
    <name type="common">Atlantic cod</name>
    <dbReference type="NCBI Taxonomy" id="8049"/>
    <lineage>
        <taxon>Eukaryota</taxon>
        <taxon>Metazoa</taxon>
        <taxon>Chordata</taxon>
        <taxon>Craniata</taxon>
        <taxon>Vertebrata</taxon>
        <taxon>Euteleostomi</taxon>
        <taxon>Actinopterygii</taxon>
        <taxon>Neopterygii</taxon>
        <taxon>Teleostei</taxon>
        <taxon>Neoteleostei</taxon>
        <taxon>Acanthomorphata</taxon>
        <taxon>Zeiogadaria</taxon>
        <taxon>Gadariae</taxon>
        <taxon>Gadiformes</taxon>
        <taxon>Gadoidei</taxon>
        <taxon>Gadidae</taxon>
        <taxon>Gadus</taxon>
    </lineage>
</organism>
<keyword evidence="7 8" id="KW-0472">Membrane</keyword>
<dbReference type="GO" id="GO:0140359">
    <property type="term" value="F:ABC-type transporter activity"/>
    <property type="evidence" value="ECO:0007669"/>
    <property type="project" value="InterPro"/>
</dbReference>
<evidence type="ECO:0000256" key="6">
    <source>
        <dbReference type="ARBA" id="ARBA00022989"/>
    </source>
</evidence>
<dbReference type="PROSITE" id="PS00211">
    <property type="entry name" value="ABC_TRANSPORTER_1"/>
    <property type="match status" value="2"/>
</dbReference>
<feature type="transmembrane region" description="Helical" evidence="8">
    <location>
        <begin position="364"/>
        <end position="389"/>
    </location>
</feature>
<feature type="transmembrane region" description="Helical" evidence="8">
    <location>
        <begin position="1037"/>
        <end position="1059"/>
    </location>
</feature>
<name>A0A8C5BJD5_GADMO</name>
<dbReference type="PANTHER" id="PTHR24223">
    <property type="entry name" value="ATP-BINDING CASSETTE SUB-FAMILY C"/>
    <property type="match status" value="1"/>
</dbReference>
<reference evidence="11" key="1">
    <citation type="submission" date="2025-08" db="UniProtKB">
        <authorList>
            <consortium name="Ensembl"/>
        </authorList>
    </citation>
    <scope>IDENTIFICATION</scope>
</reference>
<feature type="transmembrane region" description="Helical" evidence="8">
    <location>
        <begin position="409"/>
        <end position="434"/>
    </location>
</feature>
<comment type="subcellular location">
    <subcellularLocation>
        <location evidence="1">Membrane</location>
    </subcellularLocation>
</comment>
<dbReference type="Gene3D" id="3.40.50.300">
    <property type="entry name" value="P-loop containing nucleotide triphosphate hydrolases"/>
    <property type="match status" value="2"/>
</dbReference>
<feature type="transmembrane region" description="Helical" evidence="8">
    <location>
        <begin position="932"/>
        <end position="952"/>
    </location>
</feature>
<dbReference type="Pfam" id="PF00664">
    <property type="entry name" value="ABC_membrane"/>
    <property type="match status" value="2"/>
</dbReference>
<feature type="domain" description="ABC transporter" evidence="9">
    <location>
        <begin position="1134"/>
        <end position="1368"/>
    </location>
</feature>
<dbReference type="InterPro" id="IPR003439">
    <property type="entry name" value="ABC_transporter-like_ATP-bd"/>
</dbReference>
<dbReference type="PROSITE" id="PS50893">
    <property type="entry name" value="ABC_TRANSPORTER_2"/>
    <property type="match status" value="2"/>
</dbReference>
<evidence type="ECO:0000256" key="7">
    <source>
        <dbReference type="ARBA" id="ARBA00023136"/>
    </source>
</evidence>
<dbReference type="InterPro" id="IPR027417">
    <property type="entry name" value="P-loop_NTPase"/>
</dbReference>
<dbReference type="GO" id="GO:0005524">
    <property type="term" value="F:ATP binding"/>
    <property type="evidence" value="ECO:0007669"/>
    <property type="project" value="UniProtKB-KW"/>
</dbReference>
<feature type="transmembrane region" description="Helical" evidence="8">
    <location>
        <begin position="797"/>
        <end position="819"/>
    </location>
</feature>
<dbReference type="OMA" id="ENRMAST"/>
<accession>A0A8C5BJD5</accession>
<evidence type="ECO:0000256" key="4">
    <source>
        <dbReference type="ARBA" id="ARBA00022741"/>
    </source>
</evidence>